<feature type="domain" description="Dihydrodipicolinate reductase N-terminal" evidence="14">
    <location>
        <begin position="2"/>
        <end position="109"/>
    </location>
</feature>
<evidence type="ECO:0000256" key="5">
    <source>
        <dbReference type="ARBA" id="ARBA00022915"/>
    </source>
</evidence>
<feature type="binding site" evidence="13">
    <location>
        <begin position="8"/>
        <end position="13"/>
    </location>
    <ligand>
        <name>NAD(+)</name>
        <dbReference type="ChEBI" id="CHEBI:57540"/>
    </ligand>
</feature>
<keyword evidence="8 13" id="KW-0457">Lysine biosynthesis</keyword>
<comment type="subcellular location">
    <subcellularLocation>
        <location evidence="13">Cytoplasm</location>
    </subcellularLocation>
</comment>
<dbReference type="SUPFAM" id="SSF55347">
    <property type="entry name" value="Glyceraldehyde-3-phosphate dehydrogenase-like, C-terminal domain"/>
    <property type="match status" value="1"/>
</dbReference>
<evidence type="ECO:0000259" key="15">
    <source>
        <dbReference type="Pfam" id="PF05173"/>
    </source>
</evidence>
<dbReference type="SUPFAM" id="SSF51735">
    <property type="entry name" value="NAD(P)-binding Rossmann-fold domains"/>
    <property type="match status" value="1"/>
</dbReference>
<evidence type="ECO:0000256" key="12">
    <source>
        <dbReference type="ARBA" id="ARBA00049396"/>
    </source>
</evidence>
<protein>
    <recommendedName>
        <fullName evidence="10 13">4-hydroxy-tetrahydrodipicolinate reductase</fullName>
        <shortName evidence="13">HTPA reductase</shortName>
        <ecNumber evidence="10 13">1.17.1.8</ecNumber>
    </recommendedName>
</protein>
<comment type="caution">
    <text evidence="16">The sequence shown here is derived from an EMBL/GenBank/DDBJ whole genome shotgun (WGS) entry which is preliminary data.</text>
</comment>
<dbReference type="OrthoDB" id="9790352at2"/>
<dbReference type="PROSITE" id="PS01298">
    <property type="entry name" value="DAPB"/>
    <property type="match status" value="1"/>
</dbReference>
<comment type="similarity">
    <text evidence="1 13">Belongs to the DapB family.</text>
</comment>
<dbReference type="InterPro" id="IPR022663">
    <property type="entry name" value="DapB_C"/>
</dbReference>
<comment type="catalytic activity">
    <reaction evidence="11 13">
        <text>(S)-2,3,4,5-tetrahydrodipicolinate + NADP(+) + H2O = (2S,4S)-4-hydroxy-2,3,4,5-tetrahydrodipicolinate + NADPH + H(+)</text>
        <dbReference type="Rhea" id="RHEA:35331"/>
        <dbReference type="ChEBI" id="CHEBI:15377"/>
        <dbReference type="ChEBI" id="CHEBI:15378"/>
        <dbReference type="ChEBI" id="CHEBI:16845"/>
        <dbReference type="ChEBI" id="CHEBI:57783"/>
        <dbReference type="ChEBI" id="CHEBI:58349"/>
        <dbReference type="ChEBI" id="CHEBI:67139"/>
        <dbReference type="EC" id="1.17.1.8"/>
    </reaction>
</comment>
<dbReference type="Pfam" id="PF05173">
    <property type="entry name" value="DapB_C"/>
    <property type="match status" value="1"/>
</dbReference>
<dbReference type="Gene3D" id="3.40.50.720">
    <property type="entry name" value="NAD(P)-binding Rossmann-like Domain"/>
    <property type="match status" value="1"/>
</dbReference>
<evidence type="ECO:0000256" key="13">
    <source>
        <dbReference type="HAMAP-Rule" id="MF_00102"/>
    </source>
</evidence>
<keyword evidence="5 13" id="KW-0220">Diaminopimelate biosynthesis</keyword>
<feature type="binding site" evidence="13">
    <location>
        <position position="137"/>
    </location>
    <ligand>
        <name>(S)-2,3,4,5-tetrahydrodipicolinate</name>
        <dbReference type="ChEBI" id="CHEBI:16845"/>
    </ligand>
</feature>
<comment type="subunit">
    <text evidence="13">Homotetramer.</text>
</comment>
<sequence length="251" mass="25861">MIRVSVVGAKGRMGSHVVDAVNGAADTQLALALDAGDDLTAITPDNTDVVVEFTVPAVSLGNVLAIVAQGVDVVVGTTGWTEEKLAKVREAIAAGPRPDTQKVFIAPNFAISAVLADHFSTQAAKYFESVEVIELHHPDKVDAPSGTAIHTAAGIAAARKAAGLGPVPDNTQTDGGSRGQVVDGVHVHAVRLRGLNAHEEVLFGNAGEQLVIRADSFDRGSFMPGVLLAVRKLAGDAPAGLTVGLDKFLDL</sequence>
<evidence type="ECO:0000256" key="8">
    <source>
        <dbReference type="ARBA" id="ARBA00023154"/>
    </source>
</evidence>
<comment type="caution">
    <text evidence="13">Lacks conserved residue(s) required for the propagation of feature annotation.</text>
</comment>
<dbReference type="GO" id="GO:0009089">
    <property type="term" value="P:lysine biosynthetic process via diaminopimelate"/>
    <property type="evidence" value="ECO:0007669"/>
    <property type="project" value="UniProtKB-UniRule"/>
</dbReference>
<evidence type="ECO:0000313" key="16">
    <source>
        <dbReference type="EMBL" id="PLS27741.1"/>
    </source>
</evidence>
<feature type="binding site" evidence="13">
    <location>
        <position position="34"/>
    </location>
    <ligand>
        <name>NAD(+)</name>
        <dbReference type="ChEBI" id="CHEBI:57540"/>
    </ligand>
</feature>
<feature type="active site" description="Proton donor" evidence="13">
    <location>
        <position position="140"/>
    </location>
</feature>
<comment type="pathway">
    <text evidence="9 13">Amino-acid biosynthesis; L-lysine biosynthesis via DAP pathway; (S)-tetrahydrodipicolinate from L-aspartate: step 4/4.</text>
</comment>
<evidence type="ECO:0000256" key="7">
    <source>
        <dbReference type="ARBA" id="ARBA00023027"/>
    </source>
</evidence>
<evidence type="ECO:0000256" key="10">
    <source>
        <dbReference type="ARBA" id="ARBA00038983"/>
    </source>
</evidence>
<dbReference type="GO" id="GO:0008839">
    <property type="term" value="F:4-hydroxy-tetrahydrodipicolinate reductase"/>
    <property type="evidence" value="ECO:0007669"/>
    <property type="project" value="UniProtKB-UniRule"/>
</dbReference>
<dbReference type="InterPro" id="IPR000846">
    <property type="entry name" value="DapB_N"/>
</dbReference>
<dbReference type="PANTHER" id="PTHR20836:SF0">
    <property type="entry name" value="4-HYDROXY-TETRAHYDRODIPICOLINATE REDUCTASE 1, CHLOROPLASTIC-RELATED"/>
    <property type="match status" value="1"/>
</dbReference>
<dbReference type="AlphaFoldDB" id="A0A2N5J0M3"/>
<dbReference type="PANTHER" id="PTHR20836">
    <property type="entry name" value="DIHYDRODIPICOLINATE REDUCTASE"/>
    <property type="match status" value="1"/>
</dbReference>
<name>A0A2N5J0M3_9BIFI</name>
<comment type="function">
    <text evidence="13">Catalyzes the conversion of 4-hydroxy-tetrahydrodipicolinate (HTPA) to tetrahydrodipicolinate.</text>
</comment>
<dbReference type="InterPro" id="IPR023940">
    <property type="entry name" value="DHDPR_bac"/>
</dbReference>
<feature type="domain" description="Dihydrodipicolinate reductase C-terminal" evidence="15">
    <location>
        <begin position="114"/>
        <end position="248"/>
    </location>
</feature>
<proteinExistence type="inferred from homology"/>
<feature type="binding site" evidence="13">
    <location>
        <begin position="146"/>
        <end position="147"/>
    </location>
    <ligand>
        <name>(S)-2,3,4,5-tetrahydrodipicolinate</name>
        <dbReference type="ChEBI" id="CHEBI:16845"/>
    </ligand>
</feature>
<organism evidence="16 17">
    <name type="scientific">Bifidobacterium parmae</name>
    <dbReference type="NCBI Taxonomy" id="361854"/>
    <lineage>
        <taxon>Bacteria</taxon>
        <taxon>Bacillati</taxon>
        <taxon>Actinomycetota</taxon>
        <taxon>Actinomycetes</taxon>
        <taxon>Bifidobacteriales</taxon>
        <taxon>Bifidobacteriaceae</taxon>
        <taxon>Bifidobacterium</taxon>
    </lineage>
</organism>
<evidence type="ECO:0000256" key="4">
    <source>
        <dbReference type="ARBA" id="ARBA00022857"/>
    </source>
</evidence>
<keyword evidence="6 13" id="KW-0560">Oxidoreductase</keyword>
<dbReference type="GO" id="GO:0005829">
    <property type="term" value="C:cytosol"/>
    <property type="evidence" value="ECO:0007669"/>
    <property type="project" value="TreeGrafter"/>
</dbReference>
<keyword evidence="7 13" id="KW-0520">NAD</keyword>
<evidence type="ECO:0000259" key="14">
    <source>
        <dbReference type="Pfam" id="PF01113"/>
    </source>
</evidence>
<dbReference type="RefSeq" id="WP_101622540.1">
    <property type="nucleotide sequence ID" value="NZ_NMWT01000020.1"/>
</dbReference>
<reference evidence="16 17" key="1">
    <citation type="submission" date="2017-07" db="EMBL/GenBank/DDBJ databases">
        <title>Bifidobacterium novel species.</title>
        <authorList>
            <person name="Lugli G.A."/>
            <person name="Milani C."/>
            <person name="Duranti S."/>
            <person name="Mangifesta M."/>
        </authorList>
    </citation>
    <scope>NUCLEOTIDE SEQUENCE [LARGE SCALE GENOMIC DNA]</scope>
    <source>
        <strain evidence="16 17">77</strain>
    </source>
</reference>
<dbReference type="GO" id="GO:0019877">
    <property type="term" value="P:diaminopimelate biosynthetic process"/>
    <property type="evidence" value="ECO:0007669"/>
    <property type="project" value="UniProtKB-UniRule"/>
</dbReference>
<comment type="catalytic activity">
    <reaction evidence="12 13">
        <text>(S)-2,3,4,5-tetrahydrodipicolinate + NAD(+) + H2O = (2S,4S)-4-hydroxy-2,3,4,5-tetrahydrodipicolinate + NADH + H(+)</text>
        <dbReference type="Rhea" id="RHEA:35323"/>
        <dbReference type="ChEBI" id="CHEBI:15377"/>
        <dbReference type="ChEBI" id="CHEBI:15378"/>
        <dbReference type="ChEBI" id="CHEBI:16845"/>
        <dbReference type="ChEBI" id="CHEBI:57540"/>
        <dbReference type="ChEBI" id="CHEBI:57945"/>
        <dbReference type="ChEBI" id="CHEBI:67139"/>
        <dbReference type="EC" id="1.17.1.8"/>
    </reaction>
</comment>
<dbReference type="Pfam" id="PF01113">
    <property type="entry name" value="DapB_N"/>
    <property type="match status" value="1"/>
</dbReference>
<feature type="active site" description="Proton donor/acceptor" evidence="13">
    <location>
        <position position="136"/>
    </location>
</feature>
<evidence type="ECO:0000313" key="17">
    <source>
        <dbReference type="Proteomes" id="UP000235034"/>
    </source>
</evidence>
<keyword evidence="4 13" id="KW-0521">NADP</keyword>
<evidence type="ECO:0000256" key="6">
    <source>
        <dbReference type="ARBA" id="ARBA00023002"/>
    </source>
</evidence>
<dbReference type="InterPro" id="IPR036291">
    <property type="entry name" value="NAD(P)-bd_dom_sf"/>
</dbReference>
<dbReference type="CDD" id="cd02274">
    <property type="entry name" value="DHDPR_N"/>
    <property type="match status" value="1"/>
</dbReference>
<dbReference type="FunFam" id="3.30.360.10:FF:000009">
    <property type="entry name" value="4-hydroxy-tetrahydrodipicolinate reductase"/>
    <property type="match status" value="1"/>
</dbReference>
<dbReference type="GO" id="GO:0050661">
    <property type="term" value="F:NADP binding"/>
    <property type="evidence" value="ECO:0007669"/>
    <property type="project" value="UniProtKB-UniRule"/>
</dbReference>
<dbReference type="EC" id="1.17.1.8" evidence="10 13"/>
<dbReference type="InterPro" id="IPR022664">
    <property type="entry name" value="DapB_N_CS"/>
</dbReference>
<dbReference type="NCBIfam" id="TIGR00036">
    <property type="entry name" value="dapB"/>
    <property type="match status" value="1"/>
</dbReference>
<dbReference type="Proteomes" id="UP000235034">
    <property type="component" value="Unassembled WGS sequence"/>
</dbReference>
<dbReference type="GO" id="GO:0016726">
    <property type="term" value="F:oxidoreductase activity, acting on CH or CH2 groups, NAD or NADP as acceptor"/>
    <property type="evidence" value="ECO:0007669"/>
    <property type="project" value="UniProtKB-UniRule"/>
</dbReference>
<evidence type="ECO:0000256" key="3">
    <source>
        <dbReference type="ARBA" id="ARBA00022605"/>
    </source>
</evidence>
<feature type="binding site" evidence="13">
    <location>
        <begin position="76"/>
        <end position="78"/>
    </location>
    <ligand>
        <name>NAD(+)</name>
        <dbReference type="ChEBI" id="CHEBI:57540"/>
    </ligand>
</feature>
<dbReference type="HAMAP" id="MF_00102">
    <property type="entry name" value="DapB"/>
    <property type="match status" value="1"/>
</dbReference>
<keyword evidence="3 13" id="KW-0028">Amino-acid biosynthesis</keyword>
<evidence type="ECO:0000256" key="1">
    <source>
        <dbReference type="ARBA" id="ARBA00006642"/>
    </source>
</evidence>
<dbReference type="GO" id="GO:0051287">
    <property type="term" value="F:NAD binding"/>
    <property type="evidence" value="ECO:0007669"/>
    <property type="project" value="UniProtKB-UniRule"/>
</dbReference>
<evidence type="ECO:0000256" key="11">
    <source>
        <dbReference type="ARBA" id="ARBA00049080"/>
    </source>
</evidence>
<keyword evidence="2 13" id="KW-0963">Cytoplasm</keyword>
<dbReference type="EMBL" id="NMWT01000020">
    <property type="protein sequence ID" value="PLS27741.1"/>
    <property type="molecule type" value="Genomic_DNA"/>
</dbReference>
<dbReference type="PIRSF" id="PIRSF000161">
    <property type="entry name" value="DHPR"/>
    <property type="match status" value="1"/>
</dbReference>
<accession>A0A2N5J0M3</accession>
<feature type="binding site" evidence="13">
    <location>
        <begin position="106"/>
        <end position="109"/>
    </location>
    <ligand>
        <name>NAD(+)</name>
        <dbReference type="ChEBI" id="CHEBI:57540"/>
    </ligand>
</feature>
<evidence type="ECO:0000256" key="2">
    <source>
        <dbReference type="ARBA" id="ARBA00022490"/>
    </source>
</evidence>
<gene>
    <name evidence="13" type="primary">dapB</name>
    <name evidence="16" type="ORF">Uis4E_1427</name>
</gene>
<dbReference type="UniPathway" id="UPA00034">
    <property type="reaction ID" value="UER00018"/>
</dbReference>
<keyword evidence="17" id="KW-1185">Reference proteome</keyword>
<dbReference type="Gene3D" id="3.30.360.10">
    <property type="entry name" value="Dihydrodipicolinate Reductase, domain 2"/>
    <property type="match status" value="1"/>
</dbReference>
<comment type="caution">
    <text evidence="13">Was originally thought to be a dihydrodipicolinate reductase (DHDPR), catalyzing the conversion of dihydrodipicolinate to tetrahydrodipicolinate. However, it was shown in E.coli that the substrate of the enzymatic reaction is not dihydrodipicolinate (DHDP) but in fact (2S,4S)-4-hydroxy-2,3,4,5-tetrahydrodipicolinic acid (HTPA), the product released by the DapA-catalyzed reaction.</text>
</comment>
<evidence type="ECO:0000256" key="9">
    <source>
        <dbReference type="ARBA" id="ARBA00037922"/>
    </source>
</evidence>